<organism evidence="7 8">
    <name type="scientific">Hoeflea alexandrii</name>
    <dbReference type="NCBI Taxonomy" id="288436"/>
    <lineage>
        <taxon>Bacteria</taxon>
        <taxon>Pseudomonadati</taxon>
        <taxon>Pseudomonadota</taxon>
        <taxon>Alphaproteobacteria</taxon>
        <taxon>Hyphomicrobiales</taxon>
        <taxon>Rhizobiaceae</taxon>
        <taxon>Hoeflea</taxon>
    </lineage>
</organism>
<dbReference type="InterPro" id="IPR022764">
    <property type="entry name" value="Peptidase_S54_rhomboid_dom"/>
</dbReference>
<evidence type="ECO:0000256" key="5">
    <source>
        <dbReference type="SAM" id="Phobius"/>
    </source>
</evidence>
<evidence type="ECO:0000259" key="6">
    <source>
        <dbReference type="Pfam" id="PF01694"/>
    </source>
</evidence>
<dbReference type="EMBL" id="JAAAML010000001">
    <property type="protein sequence ID" value="MCO6408146.1"/>
    <property type="molecule type" value="Genomic_DNA"/>
</dbReference>
<evidence type="ECO:0000256" key="3">
    <source>
        <dbReference type="ARBA" id="ARBA00022989"/>
    </source>
</evidence>
<evidence type="ECO:0000256" key="2">
    <source>
        <dbReference type="ARBA" id="ARBA00022692"/>
    </source>
</evidence>
<name>A0ABT1CPL9_9HYPH</name>
<dbReference type="PANTHER" id="PTHR43731:SF9">
    <property type="entry name" value="SLR1461 PROTEIN"/>
    <property type="match status" value="1"/>
</dbReference>
<feature type="transmembrane region" description="Helical" evidence="5">
    <location>
        <begin position="214"/>
        <end position="234"/>
    </location>
</feature>
<dbReference type="SUPFAM" id="SSF144091">
    <property type="entry name" value="Rhomboid-like"/>
    <property type="match status" value="1"/>
</dbReference>
<dbReference type="Proteomes" id="UP001320715">
    <property type="component" value="Unassembled WGS sequence"/>
</dbReference>
<keyword evidence="8" id="KW-1185">Reference proteome</keyword>
<keyword evidence="7" id="KW-0378">Hydrolase</keyword>
<dbReference type="InterPro" id="IPR035952">
    <property type="entry name" value="Rhomboid-like_sf"/>
</dbReference>
<keyword evidence="4 5" id="KW-0472">Membrane</keyword>
<accession>A0ABT1CPL9</accession>
<dbReference type="PANTHER" id="PTHR43731">
    <property type="entry name" value="RHOMBOID PROTEASE"/>
    <property type="match status" value="1"/>
</dbReference>
<dbReference type="Pfam" id="PF01694">
    <property type="entry name" value="Rhomboid"/>
    <property type="match status" value="1"/>
</dbReference>
<dbReference type="InterPro" id="IPR050925">
    <property type="entry name" value="Rhomboid_protease_S54"/>
</dbReference>
<keyword evidence="7" id="KW-0645">Protease</keyword>
<feature type="transmembrane region" description="Helical" evidence="5">
    <location>
        <begin position="139"/>
        <end position="160"/>
    </location>
</feature>
<dbReference type="GO" id="GO:0006508">
    <property type="term" value="P:proteolysis"/>
    <property type="evidence" value="ECO:0007669"/>
    <property type="project" value="UniProtKB-KW"/>
</dbReference>
<proteinExistence type="predicted"/>
<feature type="transmembrane region" description="Helical" evidence="5">
    <location>
        <begin position="113"/>
        <end position="133"/>
    </location>
</feature>
<sequence>MSHKNDPAGHGPESRKREPVFNLPNVVLAMVLLMVAIQVALDSLLPRAAVLEIYLQTAFIPQRYAVSMAGQAGPYLWSPITYSLLHGGYAHLALNCFWLAAFGAVVARRIGPVRFVIFWLLSALASAALFLIFHWGDQSIMVGASGVVSALMGAAARFAFGDGGGFRRDRAHLNERLSIAQSLTNRTVFGFLVVWFGINLLAAVGFSFGIADSAIAWEAHVGGFLFGFLAFSLFDPIGHSQSDAY</sequence>
<keyword evidence="2 5" id="KW-0812">Transmembrane</keyword>
<evidence type="ECO:0000256" key="1">
    <source>
        <dbReference type="ARBA" id="ARBA00004141"/>
    </source>
</evidence>
<feature type="transmembrane region" description="Helical" evidence="5">
    <location>
        <begin position="188"/>
        <end position="208"/>
    </location>
</feature>
<evidence type="ECO:0000313" key="8">
    <source>
        <dbReference type="Proteomes" id="UP001320715"/>
    </source>
</evidence>
<evidence type="ECO:0000313" key="7">
    <source>
        <dbReference type="EMBL" id="MCO6408146.1"/>
    </source>
</evidence>
<keyword evidence="3 5" id="KW-1133">Transmembrane helix</keyword>
<dbReference type="Gene3D" id="1.20.1540.10">
    <property type="entry name" value="Rhomboid-like"/>
    <property type="match status" value="1"/>
</dbReference>
<comment type="caution">
    <text evidence="7">The sequence shown here is derived from an EMBL/GenBank/DDBJ whole genome shotgun (WGS) entry which is preliminary data.</text>
</comment>
<dbReference type="GO" id="GO:0008233">
    <property type="term" value="F:peptidase activity"/>
    <property type="evidence" value="ECO:0007669"/>
    <property type="project" value="UniProtKB-KW"/>
</dbReference>
<protein>
    <submittedName>
        <fullName evidence="7">Rhomboid family intramembrane serine protease</fullName>
    </submittedName>
</protein>
<reference evidence="7 8" key="1">
    <citation type="submission" date="2020-01" db="EMBL/GenBank/DDBJ databases">
        <title>Genomes of bacteria type strains.</title>
        <authorList>
            <person name="Chen J."/>
            <person name="Zhu S."/>
            <person name="Yang J."/>
        </authorList>
    </citation>
    <scope>NUCLEOTIDE SEQUENCE [LARGE SCALE GENOMIC DNA]</scope>
    <source>
        <strain evidence="7 8">DSM 16655</strain>
    </source>
</reference>
<gene>
    <name evidence="7" type="ORF">GTW23_08180</name>
</gene>
<evidence type="ECO:0000256" key="4">
    <source>
        <dbReference type="ARBA" id="ARBA00023136"/>
    </source>
</evidence>
<feature type="transmembrane region" description="Helical" evidence="5">
    <location>
        <begin position="88"/>
        <end position="106"/>
    </location>
</feature>
<dbReference type="RefSeq" id="WP_252915347.1">
    <property type="nucleotide sequence ID" value="NZ_JAAAML010000001.1"/>
</dbReference>
<feature type="transmembrane region" description="Helical" evidence="5">
    <location>
        <begin position="20"/>
        <end position="41"/>
    </location>
</feature>
<comment type="subcellular location">
    <subcellularLocation>
        <location evidence="1">Membrane</location>
        <topology evidence="1">Multi-pass membrane protein</topology>
    </subcellularLocation>
</comment>
<feature type="domain" description="Peptidase S54 rhomboid" evidence="6">
    <location>
        <begin position="76"/>
        <end position="156"/>
    </location>
</feature>